<evidence type="ECO:0000256" key="6">
    <source>
        <dbReference type="ARBA" id="ARBA00025737"/>
    </source>
</evidence>
<evidence type="ECO:0000256" key="1">
    <source>
        <dbReference type="ARBA" id="ARBA00001970"/>
    </source>
</evidence>
<evidence type="ECO:0000259" key="8">
    <source>
        <dbReference type="Pfam" id="PF04261"/>
    </source>
</evidence>
<dbReference type="PROSITE" id="PS51404">
    <property type="entry name" value="DYP_PEROXIDASE"/>
    <property type="match status" value="1"/>
</dbReference>
<comment type="cofactor">
    <cofactor evidence="1">
        <name>heme b</name>
        <dbReference type="ChEBI" id="CHEBI:60344"/>
    </cofactor>
</comment>
<accession>A0ABY1LFL3</accession>
<keyword evidence="3" id="KW-0479">Metal-binding</keyword>
<evidence type="ECO:0000259" key="9">
    <source>
        <dbReference type="Pfam" id="PF20628"/>
    </source>
</evidence>
<sequence length="355" mass="38002">MTSSARRVPIEPQAVDAPLSGTAVFLVLTVRDAVGAIDTVRSTLAGVADVLKNVAFRDLDAALSCTVGIGARVWGELTRGPAPRELHVFPAVVGDRHTAPSTPGDVLLHIRAARRDLCFEFERQLLDLLGDAVEVVDETVGFRYFDVRDLLGFVDGTANPVGQDLPDATLVGDEDPAFAGGSYVVVQKYTHPLDRWRALTTEQQEAIIGRTKADNVELDDAETGQKSHKTLSTIVVDGAEHDILRDNMPFGSPAGGEFGTYFIGYARRLWVIERMLERMFIGDPPGLHDRLLDFSTARTGSVFFAPSAAFLEAMDDDPAPSGPADPASAVIPASPPEPADGSLGLGSLQTAPERT</sequence>
<evidence type="ECO:0000256" key="7">
    <source>
        <dbReference type="SAM" id="MobiDB-lite"/>
    </source>
</evidence>
<evidence type="ECO:0000313" key="11">
    <source>
        <dbReference type="Proteomes" id="UP000190827"/>
    </source>
</evidence>
<keyword evidence="5" id="KW-0408">Iron</keyword>
<dbReference type="InterPro" id="IPR011008">
    <property type="entry name" value="Dimeric_a/b-barrel"/>
</dbReference>
<dbReference type="GO" id="GO:0004601">
    <property type="term" value="F:peroxidase activity"/>
    <property type="evidence" value="ECO:0007669"/>
    <property type="project" value="UniProtKB-KW"/>
</dbReference>
<dbReference type="SUPFAM" id="SSF54909">
    <property type="entry name" value="Dimeric alpha+beta barrel"/>
    <property type="match status" value="1"/>
</dbReference>
<comment type="similarity">
    <text evidence="6">Belongs to the DyP-type peroxidase family.</text>
</comment>
<organism evidence="10 11">
    <name type="scientific">Plantibacter cousiniae</name>
    <name type="common">nom. nud.</name>
    <dbReference type="NCBI Taxonomy" id="199709"/>
    <lineage>
        <taxon>Bacteria</taxon>
        <taxon>Bacillati</taxon>
        <taxon>Actinomycetota</taxon>
        <taxon>Actinomycetes</taxon>
        <taxon>Micrococcales</taxon>
        <taxon>Microbacteriaceae</taxon>
        <taxon>Plantibacter</taxon>
    </lineage>
</organism>
<feature type="domain" description="Dyp-type peroxidase N-terminal" evidence="8">
    <location>
        <begin position="14"/>
        <end position="143"/>
    </location>
</feature>
<dbReference type="InterPro" id="IPR048328">
    <property type="entry name" value="Dyp_perox_C"/>
</dbReference>
<keyword evidence="4" id="KW-0560">Oxidoreductase</keyword>
<gene>
    <name evidence="10" type="ORF">SAMN06295973_0031</name>
</gene>
<dbReference type="Pfam" id="PF04261">
    <property type="entry name" value="Dyp_perox_N"/>
    <property type="match status" value="1"/>
</dbReference>
<evidence type="ECO:0000256" key="5">
    <source>
        <dbReference type="ARBA" id="ARBA00023004"/>
    </source>
</evidence>
<dbReference type="Pfam" id="PF20628">
    <property type="entry name" value="Dyp_perox_C"/>
    <property type="match status" value="1"/>
</dbReference>
<dbReference type="InterPro" id="IPR048327">
    <property type="entry name" value="Dyp_perox_N"/>
</dbReference>
<protein>
    <submittedName>
        <fullName evidence="10">Iron-dependent peroxidase</fullName>
    </submittedName>
</protein>
<dbReference type="RefSeq" id="WP_079704188.1">
    <property type="nucleotide sequence ID" value="NZ_FUZO01000001.1"/>
</dbReference>
<comment type="caution">
    <text evidence="10">The sequence shown here is derived from an EMBL/GenBank/DDBJ whole genome shotgun (WGS) entry which is preliminary data.</text>
</comment>
<evidence type="ECO:0000256" key="3">
    <source>
        <dbReference type="ARBA" id="ARBA00022723"/>
    </source>
</evidence>
<keyword evidence="11" id="KW-1185">Reference proteome</keyword>
<feature type="region of interest" description="Disordered" evidence="7">
    <location>
        <begin position="314"/>
        <end position="355"/>
    </location>
</feature>
<dbReference type="PANTHER" id="PTHR30521">
    <property type="entry name" value="DEFERROCHELATASE/PEROXIDASE"/>
    <property type="match status" value="1"/>
</dbReference>
<feature type="domain" description="Dyp-type peroxidase C-terminal" evidence="9">
    <location>
        <begin position="147"/>
        <end position="309"/>
    </location>
</feature>
<dbReference type="Proteomes" id="UP000190827">
    <property type="component" value="Unassembled WGS sequence"/>
</dbReference>
<dbReference type="NCBIfam" id="TIGR01413">
    <property type="entry name" value="Dyp_perox_fam"/>
    <property type="match status" value="1"/>
</dbReference>
<evidence type="ECO:0000256" key="2">
    <source>
        <dbReference type="ARBA" id="ARBA00022559"/>
    </source>
</evidence>
<reference evidence="10 11" key="1">
    <citation type="submission" date="2017-02" db="EMBL/GenBank/DDBJ databases">
        <authorList>
            <person name="Varghese N."/>
            <person name="Submissions S."/>
        </authorList>
    </citation>
    <scope>NUCLEOTIDE SEQUENCE [LARGE SCALE GENOMIC DNA]</scope>
    <source>
        <strain evidence="10 11">VKM Ac-1787</strain>
    </source>
</reference>
<name>A0ABY1LFL3_9MICO</name>
<keyword evidence="2 10" id="KW-0575">Peroxidase</keyword>
<proteinExistence type="inferred from homology"/>
<evidence type="ECO:0000256" key="4">
    <source>
        <dbReference type="ARBA" id="ARBA00023002"/>
    </source>
</evidence>
<dbReference type="InterPro" id="IPR006314">
    <property type="entry name" value="Dyp_peroxidase"/>
</dbReference>
<dbReference type="PANTHER" id="PTHR30521:SF0">
    <property type="entry name" value="DYP-TYPE PEROXIDASE FAMILY PROTEIN"/>
    <property type="match status" value="1"/>
</dbReference>
<dbReference type="EMBL" id="FUZO01000001">
    <property type="protein sequence ID" value="SKC35718.1"/>
    <property type="molecule type" value="Genomic_DNA"/>
</dbReference>
<evidence type="ECO:0000313" key="10">
    <source>
        <dbReference type="EMBL" id="SKC35718.1"/>
    </source>
</evidence>